<gene>
    <name evidence="1" type="ORF">ERS007657_04303</name>
</gene>
<accession>A0A654U7D9</accession>
<dbReference type="AlphaFoldDB" id="A0A654U7D9"/>
<evidence type="ECO:0000313" key="1">
    <source>
        <dbReference type="EMBL" id="CFS15895.1"/>
    </source>
</evidence>
<protein>
    <submittedName>
        <fullName evidence="1">Uncharacterized protein</fullName>
    </submittedName>
</protein>
<dbReference type="Proteomes" id="UP000046680">
    <property type="component" value="Unassembled WGS sequence"/>
</dbReference>
<evidence type="ECO:0000313" key="2">
    <source>
        <dbReference type="Proteomes" id="UP000046680"/>
    </source>
</evidence>
<proteinExistence type="predicted"/>
<sequence length="106" mass="10650">MCPPGEYSVISIESAADVMGPCRTATLPTSSRGSQCRAKIRDTPANAPAAIASMAPPGISSSAAWKINRTPTGSSGTEANANAAPSRIAVCASWPQACATLGMVEA</sequence>
<reference evidence="1 2" key="1">
    <citation type="submission" date="2015-03" db="EMBL/GenBank/DDBJ databases">
        <authorList>
            <consortium name="Pathogen Informatics"/>
        </authorList>
    </citation>
    <scope>NUCLEOTIDE SEQUENCE [LARGE SCALE GENOMIC DNA]</scope>
    <source>
        <strain evidence="1 2">C09601061</strain>
    </source>
</reference>
<dbReference type="EMBL" id="CGCX01002755">
    <property type="protein sequence ID" value="CFS15895.1"/>
    <property type="molecule type" value="Genomic_DNA"/>
</dbReference>
<organism evidence="1 2">
    <name type="scientific">Mycobacterium tuberculosis</name>
    <dbReference type="NCBI Taxonomy" id="1773"/>
    <lineage>
        <taxon>Bacteria</taxon>
        <taxon>Bacillati</taxon>
        <taxon>Actinomycetota</taxon>
        <taxon>Actinomycetes</taxon>
        <taxon>Mycobacteriales</taxon>
        <taxon>Mycobacteriaceae</taxon>
        <taxon>Mycobacterium</taxon>
        <taxon>Mycobacterium tuberculosis complex</taxon>
    </lineage>
</organism>
<name>A0A654U7D9_MYCTX</name>